<gene>
    <name evidence="3" type="ORF">KIJ07_04490</name>
</gene>
<sequence length="129" mass="14998">MYDHIETDSDLGILIALETGARLGEFAGITVDDIDFKKNTINISKSYSVTVQKLTETKNTQSHRIISITEQFAKLLHDNSDYLPLYSHYYNRQFSRRLKDILDIPHLKFHDLRHSHASFLFLLIMFPNA</sequence>
<dbReference type="EMBL" id="JAHBFX010000001">
    <property type="protein sequence ID" value="MBZ5999686.1"/>
    <property type="molecule type" value="Genomic_DNA"/>
</dbReference>
<dbReference type="SUPFAM" id="SSF56349">
    <property type="entry name" value="DNA breaking-rejoining enzymes"/>
    <property type="match status" value="1"/>
</dbReference>
<evidence type="ECO:0000256" key="1">
    <source>
        <dbReference type="ARBA" id="ARBA00023172"/>
    </source>
</evidence>
<keyword evidence="1" id="KW-0233">DNA recombination</keyword>
<feature type="domain" description="Tyr recombinase" evidence="2">
    <location>
        <begin position="1"/>
        <end position="129"/>
    </location>
</feature>
<dbReference type="PROSITE" id="PS51898">
    <property type="entry name" value="TYR_RECOMBINASE"/>
    <property type="match status" value="1"/>
</dbReference>
<dbReference type="Gene3D" id="1.10.443.10">
    <property type="entry name" value="Intergrase catalytic core"/>
    <property type="match status" value="1"/>
</dbReference>
<organism evidence="3 4">
    <name type="scientific">Leuconostoc gelidum subsp. gelidum</name>
    <dbReference type="NCBI Taxonomy" id="1607839"/>
    <lineage>
        <taxon>Bacteria</taxon>
        <taxon>Bacillati</taxon>
        <taxon>Bacillota</taxon>
        <taxon>Bacilli</taxon>
        <taxon>Lactobacillales</taxon>
        <taxon>Lactobacillaceae</taxon>
        <taxon>Leuconostoc</taxon>
        <taxon>Leuconostoc gelidum group</taxon>
    </lineage>
</organism>
<dbReference type="InterPro" id="IPR002104">
    <property type="entry name" value="Integrase_catalytic"/>
</dbReference>
<comment type="caution">
    <text evidence="3">The sequence shown here is derived from an EMBL/GenBank/DDBJ whole genome shotgun (WGS) entry which is preliminary data.</text>
</comment>
<reference evidence="3 4" key="1">
    <citation type="submission" date="2021-05" db="EMBL/GenBank/DDBJ databases">
        <title>Pangenome of Leuconostoc gelidum warrants species status for Leuconostoc gelidum subsp. gasicomitatum.</title>
        <authorList>
            <person name="Johansson P."/>
            <person name="Sade E."/>
            <person name="Hultman J."/>
            <person name="Auvinen P."/>
            <person name="Bjorkroth J."/>
        </authorList>
    </citation>
    <scope>NUCLEOTIDE SEQUENCE [LARGE SCALE GENOMIC DNA]</scope>
    <source>
        <strain evidence="3 4">AMKR21</strain>
    </source>
</reference>
<evidence type="ECO:0000313" key="4">
    <source>
        <dbReference type="Proteomes" id="UP000705994"/>
    </source>
</evidence>
<evidence type="ECO:0000313" key="3">
    <source>
        <dbReference type="EMBL" id="MBZ5999686.1"/>
    </source>
</evidence>
<name>A0ABS7V3S0_LEUGE</name>
<keyword evidence="4" id="KW-1185">Reference proteome</keyword>
<dbReference type="Pfam" id="PF00589">
    <property type="entry name" value="Phage_integrase"/>
    <property type="match status" value="1"/>
</dbReference>
<evidence type="ECO:0000259" key="2">
    <source>
        <dbReference type="PROSITE" id="PS51898"/>
    </source>
</evidence>
<dbReference type="RefSeq" id="WP_263431389.1">
    <property type="nucleotide sequence ID" value="NZ_JAHBFO010000028.1"/>
</dbReference>
<accession>A0ABS7V3S0</accession>
<protein>
    <submittedName>
        <fullName evidence="3">Tyrosine-type recombinase/integrase</fullName>
    </submittedName>
</protein>
<dbReference type="InterPro" id="IPR013762">
    <property type="entry name" value="Integrase-like_cat_sf"/>
</dbReference>
<dbReference type="Proteomes" id="UP000705994">
    <property type="component" value="Unassembled WGS sequence"/>
</dbReference>
<dbReference type="InterPro" id="IPR011010">
    <property type="entry name" value="DNA_brk_join_enz"/>
</dbReference>
<proteinExistence type="predicted"/>